<dbReference type="CDD" id="cd04666">
    <property type="entry name" value="NUDIX_DIPP2_like_Nudt4"/>
    <property type="match status" value="1"/>
</dbReference>
<accession>A0A2V1P7M4</accession>
<dbReference type="OrthoDB" id="7066910at2"/>
<comment type="cofactor">
    <cofactor evidence="1">
        <name>Mg(2+)</name>
        <dbReference type="ChEBI" id="CHEBI:18420"/>
    </cofactor>
</comment>
<dbReference type="Proteomes" id="UP000245293">
    <property type="component" value="Unassembled WGS sequence"/>
</dbReference>
<dbReference type="PANTHER" id="PTHR12629:SF0">
    <property type="entry name" value="DIPHOSPHOINOSITOL-POLYPHOSPHATE DIPHOSPHATASE"/>
    <property type="match status" value="1"/>
</dbReference>
<dbReference type="PROSITE" id="PS51462">
    <property type="entry name" value="NUDIX"/>
    <property type="match status" value="1"/>
</dbReference>
<reference evidence="7" key="1">
    <citation type="submission" date="2018-05" db="EMBL/GenBank/DDBJ databases">
        <authorList>
            <person name="Du Z."/>
            <person name="Wang X."/>
        </authorList>
    </citation>
    <scope>NUCLEOTIDE SEQUENCE [LARGE SCALE GENOMIC DNA]</scope>
    <source>
        <strain evidence="7">WDS4C29</strain>
    </source>
</reference>
<evidence type="ECO:0000256" key="4">
    <source>
        <dbReference type="ARBA" id="ARBA00022842"/>
    </source>
</evidence>
<keyword evidence="7" id="KW-1185">Reference proteome</keyword>
<proteinExistence type="predicted"/>
<evidence type="ECO:0000259" key="5">
    <source>
        <dbReference type="PROSITE" id="PS51462"/>
    </source>
</evidence>
<evidence type="ECO:0000313" key="6">
    <source>
        <dbReference type="EMBL" id="PWG17844.1"/>
    </source>
</evidence>
<gene>
    <name evidence="6" type="ORF">DFK10_03740</name>
</gene>
<dbReference type="GO" id="GO:0016462">
    <property type="term" value="F:pyrophosphatase activity"/>
    <property type="evidence" value="ECO:0007669"/>
    <property type="project" value="InterPro"/>
</dbReference>
<name>A0A2V1P7M4_9RHOB</name>
<dbReference type="InterPro" id="IPR015797">
    <property type="entry name" value="NUDIX_hydrolase-like_dom_sf"/>
</dbReference>
<dbReference type="GO" id="GO:0005737">
    <property type="term" value="C:cytoplasm"/>
    <property type="evidence" value="ECO:0007669"/>
    <property type="project" value="TreeGrafter"/>
</dbReference>
<dbReference type="Pfam" id="PF00293">
    <property type="entry name" value="NUDIX"/>
    <property type="match status" value="1"/>
</dbReference>
<dbReference type="RefSeq" id="WP_109387108.1">
    <property type="nucleotide sequence ID" value="NZ_QETF01000003.1"/>
</dbReference>
<dbReference type="SUPFAM" id="SSF55811">
    <property type="entry name" value="Nudix"/>
    <property type="match status" value="1"/>
</dbReference>
<protein>
    <submittedName>
        <fullName evidence="6">NUDIX hydrolase</fullName>
    </submittedName>
</protein>
<evidence type="ECO:0000256" key="3">
    <source>
        <dbReference type="ARBA" id="ARBA00022801"/>
    </source>
</evidence>
<evidence type="ECO:0000313" key="7">
    <source>
        <dbReference type="Proteomes" id="UP000245293"/>
    </source>
</evidence>
<evidence type="ECO:0000256" key="1">
    <source>
        <dbReference type="ARBA" id="ARBA00001946"/>
    </source>
</evidence>
<dbReference type="EMBL" id="QETF01000003">
    <property type="protein sequence ID" value="PWG17844.1"/>
    <property type="molecule type" value="Genomic_DNA"/>
</dbReference>
<organism evidence="6 7">
    <name type="scientific">Salibaculum griseiflavum</name>
    <dbReference type="NCBI Taxonomy" id="1914409"/>
    <lineage>
        <taxon>Bacteria</taxon>
        <taxon>Pseudomonadati</taxon>
        <taxon>Pseudomonadota</taxon>
        <taxon>Alphaproteobacteria</taxon>
        <taxon>Rhodobacterales</taxon>
        <taxon>Roseobacteraceae</taxon>
        <taxon>Salibaculum</taxon>
    </lineage>
</organism>
<dbReference type="PANTHER" id="PTHR12629">
    <property type="entry name" value="DIPHOSPHOINOSITOL POLYPHOSPHATE PHOSPHOHYDROLASE"/>
    <property type="match status" value="1"/>
</dbReference>
<evidence type="ECO:0000256" key="2">
    <source>
        <dbReference type="ARBA" id="ARBA00022723"/>
    </source>
</evidence>
<comment type="caution">
    <text evidence="6">The sequence shown here is derived from an EMBL/GenBank/DDBJ whole genome shotgun (WGS) entry which is preliminary data.</text>
</comment>
<dbReference type="GO" id="GO:0046872">
    <property type="term" value="F:metal ion binding"/>
    <property type="evidence" value="ECO:0007669"/>
    <property type="project" value="UniProtKB-KW"/>
</dbReference>
<keyword evidence="3 6" id="KW-0378">Hydrolase</keyword>
<dbReference type="AlphaFoldDB" id="A0A2V1P7M4"/>
<sequence length="155" mass="17738">MAKLEIEQNAIRLGEAGKTDVRTQFGALCYRVQNGELQFCLITSRGTGRWIVPKGWPVDGATPTEAAATEAWEEAGLEGRVRSRPLGVYSYYKSHSDDALPCVAVIFPLKVKKAHSRWPERKERKRRWVNRRKAAKMVDEPELRQMILRFDPKLV</sequence>
<keyword evidence="2" id="KW-0479">Metal-binding</keyword>
<dbReference type="InterPro" id="IPR000086">
    <property type="entry name" value="NUDIX_hydrolase_dom"/>
</dbReference>
<dbReference type="InterPro" id="IPR047198">
    <property type="entry name" value="DDP-like_NUDIX"/>
</dbReference>
<feature type="domain" description="Nudix hydrolase" evidence="5">
    <location>
        <begin position="20"/>
        <end position="151"/>
    </location>
</feature>
<keyword evidence="4" id="KW-0460">Magnesium</keyword>
<dbReference type="Gene3D" id="3.90.79.10">
    <property type="entry name" value="Nucleoside Triphosphate Pyrophosphohydrolase"/>
    <property type="match status" value="1"/>
</dbReference>